<dbReference type="PANTHER" id="PTHR47245">
    <property type="entry name" value="PEPTIDYLPROLYL ISOMERASE"/>
    <property type="match status" value="1"/>
</dbReference>
<dbReference type="Gene3D" id="1.10.4030.10">
    <property type="entry name" value="Porin chaperone SurA, peptide-binding domain"/>
    <property type="match status" value="1"/>
</dbReference>
<dbReference type="Pfam" id="PF13624">
    <property type="entry name" value="SurA_N_3"/>
    <property type="match status" value="1"/>
</dbReference>
<dbReference type="SUPFAM" id="SSF109998">
    <property type="entry name" value="Triger factor/SurA peptide-binding domain-like"/>
    <property type="match status" value="1"/>
</dbReference>
<dbReference type="PANTHER" id="PTHR47245:SF2">
    <property type="entry name" value="PEPTIDYL-PROLYL CIS-TRANS ISOMERASE HP_0175-RELATED"/>
    <property type="match status" value="1"/>
</dbReference>
<proteinExistence type="predicted"/>
<organism evidence="1 2">
    <name type="scientific">Amphibacillus xylanus (strain ATCC 51415 / DSM 6626 / JCM 7361 / LMG 17667 / NBRC 15112 / Ep01)</name>
    <dbReference type="NCBI Taxonomy" id="698758"/>
    <lineage>
        <taxon>Bacteria</taxon>
        <taxon>Bacillati</taxon>
        <taxon>Bacillota</taxon>
        <taxon>Bacilli</taxon>
        <taxon>Bacillales</taxon>
        <taxon>Bacillaceae</taxon>
        <taxon>Amphibacillus</taxon>
    </lineage>
</organism>
<evidence type="ECO:0000313" key="1">
    <source>
        <dbReference type="EMBL" id="BAM48060.1"/>
    </source>
</evidence>
<dbReference type="AlphaFoldDB" id="K0IZS2"/>
<dbReference type="InterPro" id="IPR050245">
    <property type="entry name" value="PrsA_foldase"/>
</dbReference>
<name>K0IZS2_AMPXN</name>
<accession>K0IZS2</accession>
<gene>
    <name evidence="1" type="ordered locus">AXY_19280</name>
</gene>
<dbReference type="eggNOG" id="COG0760">
    <property type="taxonomic scope" value="Bacteria"/>
</dbReference>
<protein>
    <recommendedName>
        <fullName evidence="3">Peptidylprolyl isomerase</fullName>
    </recommendedName>
</protein>
<dbReference type="KEGG" id="axl:AXY_19280"/>
<dbReference type="RefSeq" id="WP_015010647.1">
    <property type="nucleotide sequence ID" value="NC_018704.1"/>
</dbReference>
<dbReference type="Proteomes" id="UP000006294">
    <property type="component" value="Chromosome"/>
</dbReference>
<dbReference type="STRING" id="698758.AXY_19280"/>
<dbReference type="OrthoDB" id="2969382at2"/>
<dbReference type="PROSITE" id="PS51257">
    <property type="entry name" value="PROKAR_LIPOPROTEIN"/>
    <property type="match status" value="1"/>
</dbReference>
<dbReference type="EMBL" id="AP012050">
    <property type="protein sequence ID" value="BAM48060.1"/>
    <property type="molecule type" value="Genomic_DNA"/>
</dbReference>
<evidence type="ECO:0008006" key="3">
    <source>
        <dbReference type="Google" id="ProtNLM"/>
    </source>
</evidence>
<keyword evidence="2" id="KW-1185">Reference proteome</keyword>
<dbReference type="HOGENOM" id="CLU_092781_0_0_9"/>
<evidence type="ECO:0000313" key="2">
    <source>
        <dbReference type="Proteomes" id="UP000006294"/>
    </source>
</evidence>
<reference evidence="1 2" key="1">
    <citation type="submission" date="2011-01" db="EMBL/GenBank/DDBJ databases">
        <title>Whole genome sequence of Amphibacillus xylinus NBRC 15112.</title>
        <authorList>
            <person name="Nakazawa H."/>
            <person name="Katano Y."/>
            <person name="Nakamura S."/>
            <person name="Sasagawa M."/>
            <person name="Fukada J."/>
            <person name="Arai T."/>
            <person name="Sasakura N."/>
            <person name="Mochizuki D."/>
            <person name="Hosoyama A."/>
            <person name="Harada K."/>
            <person name="Horikawa H."/>
            <person name="Kato Y."/>
            <person name="Harada T."/>
            <person name="Sasaki K."/>
            <person name="Sekiguchi M."/>
            <person name="Hodoyama M."/>
            <person name="Nishiko R."/>
            <person name="Narita H."/>
            <person name="Hanamaki A."/>
            <person name="Hata C."/>
            <person name="Konno Y."/>
            <person name="Niimura Y."/>
            <person name="Yamazaki S."/>
            <person name="Fujita N."/>
        </authorList>
    </citation>
    <scope>NUCLEOTIDE SEQUENCE [LARGE SCALE GENOMIC DNA]</scope>
    <source>
        <strain evidence="2">ATCC 51415 / DSM 6626 / JCM 7361 / LMG 17667 / NBRC 15112 / Ep01</strain>
    </source>
</reference>
<dbReference type="InterPro" id="IPR027304">
    <property type="entry name" value="Trigger_fact/SurA_dom_sf"/>
</dbReference>
<sequence>MKQIKVSLLIIMSLCIGLVACGDKEEKEAEKQDLEEPTEIVEVPDVAEVPEETEEPIEVEQIVSDDERVDETELVLIVNGEEVYGDRYNLAYLEVKNRLVQAETLPEDLTEVHDEAMGELINHTLLAQDAKDKGIVVTSREVDEIFEDTKAQFESEAEFYQILDQLPYTEDVFREILAKSLLQQLYITQEFNDIAISNDEIEEFYDILADQLENPPALEEIRTDIHNQLLQTEIQMALTDRINQLKKVAEIEVILEK</sequence>